<dbReference type="GO" id="GO:0007059">
    <property type="term" value="P:chromosome segregation"/>
    <property type="evidence" value="ECO:0007669"/>
    <property type="project" value="UniProtKB-KW"/>
</dbReference>
<dbReference type="InterPro" id="IPR041027">
    <property type="entry name" value="FtsK_alpha"/>
</dbReference>
<comment type="subcellular location">
    <subcellularLocation>
        <location evidence="1">Cell membrane</location>
        <topology evidence="1">Multi-pass membrane protein</topology>
    </subcellularLocation>
</comment>
<evidence type="ECO:0000259" key="16">
    <source>
        <dbReference type="PROSITE" id="PS50901"/>
    </source>
</evidence>
<reference evidence="17 18" key="1">
    <citation type="journal article" date="2016" name="Nat. Commun.">
        <title>Thousands of microbial genomes shed light on interconnected biogeochemical processes in an aquifer system.</title>
        <authorList>
            <person name="Anantharaman K."/>
            <person name="Brown C.T."/>
            <person name="Hug L.A."/>
            <person name="Sharon I."/>
            <person name="Castelle C.J."/>
            <person name="Probst A.J."/>
            <person name="Thomas B.C."/>
            <person name="Singh A."/>
            <person name="Wilkins M.J."/>
            <person name="Karaoz U."/>
            <person name="Brodie E.L."/>
            <person name="Williams K.H."/>
            <person name="Hubbard S.S."/>
            <person name="Banfield J.F."/>
        </authorList>
    </citation>
    <scope>NUCLEOTIDE SEQUENCE [LARGE SCALE GENOMIC DNA]</scope>
</reference>
<evidence type="ECO:0000256" key="4">
    <source>
        <dbReference type="ARBA" id="ARBA00022618"/>
    </source>
</evidence>
<evidence type="ECO:0000256" key="8">
    <source>
        <dbReference type="ARBA" id="ARBA00022840"/>
    </source>
</evidence>
<keyword evidence="5 15" id="KW-0812">Transmembrane</keyword>
<evidence type="ECO:0000256" key="6">
    <source>
        <dbReference type="ARBA" id="ARBA00022741"/>
    </source>
</evidence>
<feature type="transmembrane region" description="Helical" evidence="15">
    <location>
        <begin position="186"/>
        <end position="204"/>
    </location>
</feature>
<evidence type="ECO:0000256" key="9">
    <source>
        <dbReference type="ARBA" id="ARBA00022989"/>
    </source>
</evidence>
<dbReference type="Gene3D" id="3.40.50.300">
    <property type="entry name" value="P-loop containing nucleotide triphosphate hydrolases"/>
    <property type="match status" value="1"/>
</dbReference>
<dbReference type="GO" id="GO:0003677">
    <property type="term" value="F:DNA binding"/>
    <property type="evidence" value="ECO:0007669"/>
    <property type="project" value="UniProtKB-KW"/>
</dbReference>
<keyword evidence="11 15" id="KW-0472">Membrane</keyword>
<feature type="domain" description="FtsK" evidence="16">
    <location>
        <begin position="396"/>
        <end position="599"/>
    </location>
</feature>
<evidence type="ECO:0000313" key="18">
    <source>
        <dbReference type="Proteomes" id="UP000178082"/>
    </source>
</evidence>
<proteinExistence type="inferred from homology"/>
<keyword evidence="8 14" id="KW-0067">ATP-binding</keyword>
<dbReference type="PANTHER" id="PTHR22683">
    <property type="entry name" value="SPORULATION PROTEIN RELATED"/>
    <property type="match status" value="1"/>
</dbReference>
<dbReference type="Gene3D" id="1.10.10.10">
    <property type="entry name" value="Winged helix-like DNA-binding domain superfamily/Winged helix DNA-binding domain"/>
    <property type="match status" value="1"/>
</dbReference>
<dbReference type="InterPro" id="IPR025199">
    <property type="entry name" value="FtsK_4TM"/>
</dbReference>
<evidence type="ECO:0000256" key="10">
    <source>
        <dbReference type="ARBA" id="ARBA00023125"/>
    </source>
</evidence>
<keyword evidence="9 15" id="KW-1133">Transmembrane helix</keyword>
<dbReference type="EMBL" id="MGDI01000029">
    <property type="protein sequence ID" value="OGL52842.1"/>
    <property type="molecule type" value="Genomic_DNA"/>
</dbReference>
<dbReference type="STRING" id="1817883.A3G31_00390"/>
<evidence type="ECO:0000256" key="15">
    <source>
        <dbReference type="SAM" id="Phobius"/>
    </source>
</evidence>
<keyword evidence="4" id="KW-0132">Cell division</keyword>
<dbReference type="AlphaFoldDB" id="A0A1F7SGC9"/>
<evidence type="ECO:0000256" key="7">
    <source>
        <dbReference type="ARBA" id="ARBA00022829"/>
    </source>
</evidence>
<feature type="transmembrane region" description="Helical" evidence="15">
    <location>
        <begin position="153"/>
        <end position="174"/>
    </location>
</feature>
<comment type="caution">
    <text evidence="17">The sequence shown here is derived from an EMBL/GenBank/DDBJ whole genome shotgun (WGS) entry which is preliminary data.</text>
</comment>
<evidence type="ECO:0000256" key="11">
    <source>
        <dbReference type="ARBA" id="ARBA00023136"/>
    </source>
</evidence>
<dbReference type="InterPro" id="IPR036388">
    <property type="entry name" value="WH-like_DNA-bd_sf"/>
</dbReference>
<sequence>MSKKKKSSKKLLTKFYAALIICLAIVMAVSLFSYSEKDTTWFRFKITEDEETHGCSNLLGSVGAHIAALAYEVFGYSAIFLPLILIVFSFRFFSGFSKKGWVFLISGFILFFSSIAPILHLVFSYFYPNEDFSLRISPGGAIGLPLVNSSERFFGILGSYIMFIALLVLSLLLVTNLAIISGFIKFVNYTGIIFSWLKASFADLKDVLMKWNVKRKHSTQIKQRIEEEKQKPEPKIEIPQEEIKPPPVVSQESFEFIEEYTLPSLNLLDDPLKASLKITKQDLVMNSRILEKKLLDFGVAGKVTEVQPGPVITMYEFEPAPGIKVSRIINLSDDLALAMRSVSVRIVAPIPGKGTVGIEIPNTHREDVYLKEILQSEIFIKNPSRLCLALGKDISGNPYVCDLAKMPHLLVAGTTGAGKSVSVNAMILSLLFRATPDEVKMIMVDPKRLELSVYEDIPHLLTPVVTNPKQASRALYWAVQEMERRYSLMAERAVRNITSYNRLIEKESKPKGFPEKDEGSKAEKLPYIVIFIDELADLMMVASKNVEDSIQRLAQMARAAGIHLIMATQRPSVDVITGVIKSNFSYRISLQVSSKTDSRTILDQNGAELLLGKGDMLYMAPGDSKLTRVHGAFIGDHEVQTIVDFLKKQKKSDFNHLILQSEDEDSKEVVNEEYDEKYDEAVHLVAKAGYASISMVQRRLRIGYNRAARIIETMEKEGVIGPADGVKPREVKVREIDLE</sequence>
<evidence type="ECO:0000256" key="13">
    <source>
        <dbReference type="ARBA" id="ARBA00025923"/>
    </source>
</evidence>
<dbReference type="SUPFAM" id="SSF46785">
    <property type="entry name" value="Winged helix' DNA-binding domain"/>
    <property type="match status" value="1"/>
</dbReference>
<dbReference type="InterPro" id="IPR036390">
    <property type="entry name" value="WH_DNA-bd_sf"/>
</dbReference>
<dbReference type="CDD" id="cd01127">
    <property type="entry name" value="TrwB_TraG_TraD_VirD4"/>
    <property type="match status" value="1"/>
</dbReference>
<keyword evidence="12" id="KW-0131">Cell cycle</keyword>
<keyword evidence="3" id="KW-1003">Cell membrane</keyword>
<feature type="transmembrane region" description="Helical" evidence="15">
    <location>
        <begin position="73"/>
        <end position="93"/>
    </location>
</feature>
<dbReference type="Pfam" id="PF13491">
    <property type="entry name" value="FtsK_4TM"/>
    <property type="match status" value="1"/>
</dbReference>
<dbReference type="Proteomes" id="UP000178082">
    <property type="component" value="Unassembled WGS sequence"/>
</dbReference>
<keyword evidence="7" id="KW-0159">Chromosome partition</keyword>
<dbReference type="SUPFAM" id="SSF52540">
    <property type="entry name" value="P-loop containing nucleoside triphosphate hydrolases"/>
    <property type="match status" value="1"/>
</dbReference>
<evidence type="ECO:0000256" key="5">
    <source>
        <dbReference type="ARBA" id="ARBA00022692"/>
    </source>
</evidence>
<protein>
    <recommendedName>
        <fullName evidence="16">FtsK domain-containing protein</fullName>
    </recommendedName>
</protein>
<evidence type="ECO:0000256" key="3">
    <source>
        <dbReference type="ARBA" id="ARBA00022475"/>
    </source>
</evidence>
<dbReference type="Pfam" id="PF01580">
    <property type="entry name" value="FtsK_SpoIIIE"/>
    <property type="match status" value="1"/>
</dbReference>
<dbReference type="SMART" id="SM00843">
    <property type="entry name" value="Ftsk_gamma"/>
    <property type="match status" value="1"/>
</dbReference>
<evidence type="ECO:0000256" key="1">
    <source>
        <dbReference type="ARBA" id="ARBA00004651"/>
    </source>
</evidence>
<dbReference type="InterPro" id="IPR003593">
    <property type="entry name" value="AAA+_ATPase"/>
</dbReference>
<dbReference type="PROSITE" id="PS50901">
    <property type="entry name" value="FTSK"/>
    <property type="match status" value="1"/>
</dbReference>
<dbReference type="GO" id="GO:0005524">
    <property type="term" value="F:ATP binding"/>
    <property type="evidence" value="ECO:0007669"/>
    <property type="project" value="UniProtKB-UniRule"/>
</dbReference>
<gene>
    <name evidence="17" type="ORF">A3G31_00390</name>
</gene>
<keyword evidence="6 14" id="KW-0547">Nucleotide-binding</keyword>
<dbReference type="Pfam" id="PF17854">
    <property type="entry name" value="FtsK_alpha"/>
    <property type="match status" value="1"/>
</dbReference>
<evidence type="ECO:0000256" key="2">
    <source>
        <dbReference type="ARBA" id="ARBA00006474"/>
    </source>
</evidence>
<dbReference type="GO" id="GO:0005886">
    <property type="term" value="C:plasma membrane"/>
    <property type="evidence" value="ECO:0007669"/>
    <property type="project" value="UniProtKB-SubCell"/>
</dbReference>
<accession>A0A1F7SGC9</accession>
<dbReference type="InterPro" id="IPR018541">
    <property type="entry name" value="Ftsk_gamma"/>
</dbReference>
<keyword evidence="10" id="KW-0238">DNA-binding</keyword>
<feature type="transmembrane region" description="Helical" evidence="15">
    <location>
        <begin position="100"/>
        <end position="127"/>
    </location>
</feature>
<feature type="transmembrane region" description="Helical" evidence="15">
    <location>
        <begin position="12"/>
        <end position="34"/>
    </location>
</feature>
<organism evidence="17 18">
    <name type="scientific">Candidatus Schekmanbacteria bacterium RIFCSPLOWO2_12_FULL_38_15</name>
    <dbReference type="NCBI Taxonomy" id="1817883"/>
    <lineage>
        <taxon>Bacteria</taxon>
        <taxon>Candidatus Schekmaniibacteriota</taxon>
    </lineage>
</organism>
<dbReference type="SMART" id="SM00382">
    <property type="entry name" value="AAA"/>
    <property type="match status" value="1"/>
</dbReference>
<dbReference type="InterPro" id="IPR002543">
    <property type="entry name" value="FtsK_dom"/>
</dbReference>
<dbReference type="PANTHER" id="PTHR22683:SF41">
    <property type="entry name" value="DNA TRANSLOCASE FTSK"/>
    <property type="match status" value="1"/>
</dbReference>
<comment type="similarity">
    <text evidence="2">Belongs to the FtsK/SpoIIIE/SftA family.</text>
</comment>
<dbReference type="Pfam" id="PF09397">
    <property type="entry name" value="FtsK_gamma"/>
    <property type="match status" value="1"/>
</dbReference>
<feature type="binding site" evidence="14">
    <location>
        <begin position="413"/>
        <end position="420"/>
    </location>
    <ligand>
        <name>ATP</name>
        <dbReference type="ChEBI" id="CHEBI:30616"/>
    </ligand>
</feature>
<name>A0A1F7SGC9_9BACT</name>
<dbReference type="Gene3D" id="3.30.980.40">
    <property type="match status" value="1"/>
</dbReference>
<dbReference type="InterPro" id="IPR050206">
    <property type="entry name" value="FtsK/SpoIIIE/SftA"/>
</dbReference>
<dbReference type="GO" id="GO:0051301">
    <property type="term" value="P:cell division"/>
    <property type="evidence" value="ECO:0007669"/>
    <property type="project" value="UniProtKB-KW"/>
</dbReference>
<evidence type="ECO:0000313" key="17">
    <source>
        <dbReference type="EMBL" id="OGL52842.1"/>
    </source>
</evidence>
<comment type="subunit">
    <text evidence="13">Homohexamer. Forms a ring that surrounds DNA.</text>
</comment>
<dbReference type="InterPro" id="IPR027417">
    <property type="entry name" value="P-loop_NTPase"/>
</dbReference>
<evidence type="ECO:0000256" key="14">
    <source>
        <dbReference type="PROSITE-ProRule" id="PRU00289"/>
    </source>
</evidence>
<evidence type="ECO:0000256" key="12">
    <source>
        <dbReference type="ARBA" id="ARBA00023306"/>
    </source>
</evidence>